<evidence type="ECO:0000313" key="3">
    <source>
        <dbReference type="Proteomes" id="UP001610563"/>
    </source>
</evidence>
<feature type="region of interest" description="Disordered" evidence="1">
    <location>
        <begin position="37"/>
        <end position="73"/>
    </location>
</feature>
<feature type="compositionally biased region" description="Low complexity" evidence="1">
    <location>
        <begin position="38"/>
        <end position="49"/>
    </location>
</feature>
<comment type="caution">
    <text evidence="2">The sequence shown here is derived from an EMBL/GenBank/DDBJ whole genome shotgun (WGS) entry which is preliminary data.</text>
</comment>
<evidence type="ECO:0000256" key="1">
    <source>
        <dbReference type="SAM" id="MobiDB-lite"/>
    </source>
</evidence>
<dbReference type="Proteomes" id="UP001610563">
    <property type="component" value="Unassembled WGS sequence"/>
</dbReference>
<proteinExistence type="predicted"/>
<sequence length="73" mass="8023">MNRYYLFAHTFCLTASESSLPWFSNIASRTTCCSTIRSQSGQSSPQAPGIGHGIRLHPSDPGKGVCHSRRECH</sequence>
<name>A0ABR4GIL6_9EURO</name>
<reference evidence="2 3" key="1">
    <citation type="submission" date="2024-07" db="EMBL/GenBank/DDBJ databases">
        <title>Section-level genome sequencing and comparative genomics of Aspergillus sections Usti and Cavernicolus.</title>
        <authorList>
            <consortium name="Lawrence Berkeley National Laboratory"/>
            <person name="Nybo J.L."/>
            <person name="Vesth T.C."/>
            <person name="Theobald S."/>
            <person name="Frisvad J.C."/>
            <person name="Larsen T.O."/>
            <person name="Kjaerboelling I."/>
            <person name="Rothschild-Mancinelli K."/>
            <person name="Lyhne E.K."/>
            <person name="Kogle M.E."/>
            <person name="Barry K."/>
            <person name="Clum A."/>
            <person name="Na H."/>
            <person name="Ledsgaard L."/>
            <person name="Lin J."/>
            <person name="Lipzen A."/>
            <person name="Kuo A."/>
            <person name="Riley R."/>
            <person name="Mondo S."/>
            <person name="Labutti K."/>
            <person name="Haridas S."/>
            <person name="Pangalinan J."/>
            <person name="Salamov A.A."/>
            <person name="Simmons B.A."/>
            <person name="Magnuson J.K."/>
            <person name="Chen J."/>
            <person name="Drula E."/>
            <person name="Henrissat B."/>
            <person name="Wiebenga A."/>
            <person name="Lubbers R.J."/>
            <person name="Gomes A.C."/>
            <person name="Makela M.R."/>
            <person name="Stajich J."/>
            <person name="Grigoriev I.V."/>
            <person name="Mortensen U.H."/>
            <person name="De Vries R.P."/>
            <person name="Baker S.E."/>
            <person name="Andersen M.R."/>
        </authorList>
    </citation>
    <scope>NUCLEOTIDE SEQUENCE [LARGE SCALE GENOMIC DNA]</scope>
    <source>
        <strain evidence="2 3">CBS 209.92</strain>
    </source>
</reference>
<evidence type="ECO:0000313" key="2">
    <source>
        <dbReference type="EMBL" id="KAL2798434.1"/>
    </source>
</evidence>
<accession>A0ABR4GIL6</accession>
<dbReference type="EMBL" id="JBFTWV010000013">
    <property type="protein sequence ID" value="KAL2798434.1"/>
    <property type="molecule type" value="Genomic_DNA"/>
</dbReference>
<protein>
    <recommendedName>
        <fullName evidence="4">Secreted protein</fullName>
    </recommendedName>
</protein>
<organism evidence="2 3">
    <name type="scientific">Aspergillus keveii</name>
    <dbReference type="NCBI Taxonomy" id="714993"/>
    <lineage>
        <taxon>Eukaryota</taxon>
        <taxon>Fungi</taxon>
        <taxon>Dikarya</taxon>
        <taxon>Ascomycota</taxon>
        <taxon>Pezizomycotina</taxon>
        <taxon>Eurotiomycetes</taxon>
        <taxon>Eurotiomycetidae</taxon>
        <taxon>Eurotiales</taxon>
        <taxon>Aspergillaceae</taxon>
        <taxon>Aspergillus</taxon>
        <taxon>Aspergillus subgen. Nidulantes</taxon>
    </lineage>
</organism>
<gene>
    <name evidence="2" type="ORF">BJX66DRAFT_46625</name>
</gene>
<keyword evidence="3" id="KW-1185">Reference proteome</keyword>
<evidence type="ECO:0008006" key="4">
    <source>
        <dbReference type="Google" id="ProtNLM"/>
    </source>
</evidence>